<organism evidence="2 3">
    <name type="scientific">Cyanidium caldarium</name>
    <name type="common">Red alga</name>
    <dbReference type="NCBI Taxonomy" id="2771"/>
    <lineage>
        <taxon>Eukaryota</taxon>
        <taxon>Rhodophyta</taxon>
        <taxon>Bangiophyceae</taxon>
        <taxon>Cyanidiales</taxon>
        <taxon>Cyanidiaceae</taxon>
        <taxon>Cyanidium</taxon>
    </lineage>
</organism>
<feature type="compositionally biased region" description="Basic and acidic residues" evidence="1">
    <location>
        <begin position="82"/>
        <end position="121"/>
    </location>
</feature>
<feature type="compositionally biased region" description="Basic and acidic residues" evidence="1">
    <location>
        <begin position="146"/>
        <end position="169"/>
    </location>
</feature>
<keyword evidence="3" id="KW-1185">Reference proteome</keyword>
<reference evidence="2 3" key="1">
    <citation type="submission" date="2022-07" db="EMBL/GenBank/DDBJ databases">
        <title>Genome-wide signatures of adaptation to extreme environments.</title>
        <authorList>
            <person name="Cho C.H."/>
            <person name="Yoon H.S."/>
        </authorList>
    </citation>
    <scope>NUCLEOTIDE SEQUENCE [LARGE SCALE GENOMIC DNA]</scope>
    <source>
        <strain evidence="2 3">DBV 063 E5</strain>
    </source>
</reference>
<dbReference type="AlphaFoldDB" id="A0AAV9IRU9"/>
<evidence type="ECO:0000313" key="3">
    <source>
        <dbReference type="Proteomes" id="UP001301350"/>
    </source>
</evidence>
<feature type="region of interest" description="Disordered" evidence="1">
    <location>
        <begin position="67"/>
        <end position="121"/>
    </location>
</feature>
<evidence type="ECO:0000256" key="1">
    <source>
        <dbReference type="SAM" id="MobiDB-lite"/>
    </source>
</evidence>
<proteinExistence type="predicted"/>
<accession>A0AAV9IRU9</accession>
<dbReference type="Pfam" id="PF11360">
    <property type="entry name" value="DUF3110"/>
    <property type="match status" value="1"/>
</dbReference>
<gene>
    <name evidence="2" type="ORF">CDCA_CDCA02G0798</name>
</gene>
<name>A0AAV9IRU9_CYACA</name>
<dbReference type="EMBL" id="JANCYW010000002">
    <property type="protein sequence ID" value="KAK4534773.1"/>
    <property type="molecule type" value="Genomic_DNA"/>
</dbReference>
<feature type="region of interest" description="Disordered" evidence="1">
    <location>
        <begin position="139"/>
        <end position="171"/>
    </location>
</feature>
<dbReference type="InterPro" id="IPR021503">
    <property type="entry name" value="DUF3110"/>
</dbReference>
<dbReference type="Proteomes" id="UP001301350">
    <property type="component" value="Unassembled WGS sequence"/>
</dbReference>
<comment type="caution">
    <text evidence="2">The sequence shown here is derived from an EMBL/GenBank/DDBJ whole genome shotgun (WGS) entry which is preliminary data.</text>
</comment>
<sequence>METKCANRSVAWLAWPVSRPVGVGLPAAASRCGLSAVDAGSLCTATTASFNGRVSRTASRRARITLRMVNDRGSSDGGGGDRPGDGAHRPGNDDDRRGEDGADDNRPDDANNDDRSFHEIPHTNLDMRMLWRRMSQIANKLSGRGPTEDRTGGDDSTADKDEDKPEWDTANRSFDYSDLGVVASMMEGRGPFRHEIRNVFVLMFRSSGAADGIYSLRLGGVDLVLAFESEKEAKQYAAVLATQDFPAAYVEEVELSMVRQFCKQAGIRFGIVPSGSMVMPPTANEAGVDAFRSDRKSAADDPGAIPDRERVKELSTEEVNLMKARLNRIFGKGTDSDDSAKA</sequence>
<protein>
    <submittedName>
        <fullName evidence="2">Uncharacterized protein</fullName>
    </submittedName>
</protein>
<evidence type="ECO:0000313" key="2">
    <source>
        <dbReference type="EMBL" id="KAK4534773.1"/>
    </source>
</evidence>